<protein>
    <submittedName>
        <fullName evidence="2">Uncharacterized protein</fullName>
    </submittedName>
</protein>
<sequence>MSFLVAHLHNENVAKSTNASSEWITVVATPLSHFASCSQAQRSNEVSDFCRRW</sequence>
<dbReference type="EMBL" id="CAJNAU010000042">
    <property type="protein sequence ID" value="CAE6785079.1"/>
    <property type="molecule type" value="Genomic_DNA"/>
</dbReference>
<dbReference type="Proteomes" id="UP000674425">
    <property type="component" value="Unassembled WGS sequence"/>
</dbReference>
<accession>A0A1I7A1Z5</accession>
<gene>
    <name evidence="1" type="ORF">R69658_04252</name>
    <name evidence="2" type="ORF">SAMN05192563_100332</name>
</gene>
<evidence type="ECO:0000313" key="1">
    <source>
        <dbReference type="EMBL" id="CAE6785079.1"/>
    </source>
</evidence>
<evidence type="ECO:0000313" key="2">
    <source>
        <dbReference type="EMBL" id="SFT68958.1"/>
    </source>
</evidence>
<dbReference type="EMBL" id="FPBH01000003">
    <property type="protein sequence ID" value="SFT68958.1"/>
    <property type="molecule type" value="Genomic_DNA"/>
</dbReference>
<evidence type="ECO:0000313" key="4">
    <source>
        <dbReference type="Proteomes" id="UP000674425"/>
    </source>
</evidence>
<dbReference type="AlphaFoldDB" id="A0A1I7A1Z5"/>
<keyword evidence="4" id="KW-1185">Reference proteome</keyword>
<reference evidence="1 4" key="2">
    <citation type="submission" date="2021-02" db="EMBL/GenBank/DDBJ databases">
        <authorList>
            <person name="Vanwijnsberghe S."/>
        </authorList>
    </citation>
    <scope>NUCLEOTIDE SEQUENCE [LARGE SCALE GENOMIC DNA]</scope>
    <source>
        <strain evidence="1 4">R-69658</strain>
    </source>
</reference>
<reference evidence="2 3" key="1">
    <citation type="submission" date="2016-10" db="EMBL/GenBank/DDBJ databases">
        <authorList>
            <person name="de Groot N.N."/>
        </authorList>
    </citation>
    <scope>NUCLEOTIDE SEQUENCE [LARGE SCALE GENOMIC DNA]</scope>
    <source>
        <strain evidence="2 3">LMG 27731</strain>
    </source>
</reference>
<name>A0A1I7A1Z5_9BURK</name>
<evidence type="ECO:0000313" key="3">
    <source>
        <dbReference type="Proteomes" id="UP000198844"/>
    </source>
</evidence>
<dbReference type="Proteomes" id="UP000198844">
    <property type="component" value="Unassembled WGS sequence"/>
</dbReference>
<organism evidence="2 3">
    <name type="scientific">Paraburkholderia aspalathi</name>
    <dbReference type="NCBI Taxonomy" id="1324617"/>
    <lineage>
        <taxon>Bacteria</taxon>
        <taxon>Pseudomonadati</taxon>
        <taxon>Pseudomonadota</taxon>
        <taxon>Betaproteobacteria</taxon>
        <taxon>Burkholderiales</taxon>
        <taxon>Burkholderiaceae</taxon>
        <taxon>Paraburkholderia</taxon>
    </lineage>
</organism>
<proteinExistence type="predicted"/>